<evidence type="ECO:0000313" key="2">
    <source>
        <dbReference type="Proteomes" id="UP000681425"/>
    </source>
</evidence>
<organism evidence="1 2">
    <name type="scientific">Sphingobium phenoxybenzoativorans</name>
    <dbReference type="NCBI Taxonomy" id="1592790"/>
    <lineage>
        <taxon>Bacteria</taxon>
        <taxon>Pseudomonadati</taxon>
        <taxon>Pseudomonadota</taxon>
        <taxon>Alphaproteobacteria</taxon>
        <taxon>Sphingomonadales</taxon>
        <taxon>Sphingomonadaceae</taxon>
        <taxon>Sphingobium</taxon>
    </lineage>
</organism>
<protein>
    <submittedName>
        <fullName evidence="1">Uncharacterized protein</fullName>
    </submittedName>
</protein>
<evidence type="ECO:0000313" key="1">
    <source>
        <dbReference type="EMBL" id="QUT04716.1"/>
    </source>
</evidence>
<sequence>MTARRIVVEINRTHAAIDASLMRMTQLTSSFLAANNEAKLPASAAQVALEDMVKGLTTIVEGRGQFVSAHHKMVEMKNASNLKNTEIGCSPGPICNPFQPVQPQTSHLREVS</sequence>
<dbReference type="OrthoDB" id="7471926at2"/>
<proteinExistence type="predicted"/>
<dbReference type="Proteomes" id="UP000681425">
    <property type="component" value="Chromosome"/>
</dbReference>
<dbReference type="AlphaFoldDB" id="A0A975K4M4"/>
<name>A0A975K4M4_9SPHN</name>
<dbReference type="KEGG" id="spph:KFK14_16970"/>
<keyword evidence="2" id="KW-1185">Reference proteome</keyword>
<dbReference type="RefSeq" id="WP_083276685.1">
    <property type="nucleotide sequence ID" value="NZ_CP073910.1"/>
</dbReference>
<accession>A0A975K4M4</accession>
<gene>
    <name evidence="1" type="ORF">KFK14_16970</name>
</gene>
<reference evidence="1" key="1">
    <citation type="submission" date="2021-04" db="EMBL/GenBank/DDBJ databases">
        <title>Isolation of p-tert-butylphenol degrading bacteria Sphingobium phenoxybenzoativorans Tas13 from active sludge.</title>
        <authorList>
            <person name="Li Y."/>
        </authorList>
    </citation>
    <scope>NUCLEOTIDE SEQUENCE</scope>
    <source>
        <strain evidence="1">Tas13</strain>
    </source>
</reference>
<dbReference type="EMBL" id="CP073910">
    <property type="protein sequence ID" value="QUT04716.1"/>
    <property type="molecule type" value="Genomic_DNA"/>
</dbReference>